<dbReference type="InParanoid" id="D3BSH7"/>
<dbReference type="Proteomes" id="UP000001396">
    <property type="component" value="Unassembled WGS sequence"/>
</dbReference>
<evidence type="ECO:0000256" key="2">
    <source>
        <dbReference type="ARBA" id="ARBA00022771"/>
    </source>
</evidence>
<dbReference type="GeneID" id="31366414"/>
<feature type="region of interest" description="Disordered" evidence="5">
    <location>
        <begin position="269"/>
        <end position="294"/>
    </location>
</feature>
<dbReference type="GO" id="GO:0006542">
    <property type="term" value="P:glutamine biosynthetic process"/>
    <property type="evidence" value="ECO:0007669"/>
    <property type="project" value="InterPro"/>
</dbReference>
<dbReference type="GO" id="GO:0004356">
    <property type="term" value="F:glutamine synthetase activity"/>
    <property type="evidence" value="ECO:0007669"/>
    <property type="project" value="InterPro"/>
</dbReference>
<dbReference type="STRING" id="670386.D3BSH7"/>
<sequence length="446" mass="49959">MSMVIHQASNPESFKHCECRNAKELIQMIRSDAVEFVEASWPDDMGLWYSTTIRSHEVSLQNLVEGIRFYDQILMVDSSSARLDLTKKHKTVLVRCSSISRPISAPVTSKYQQQQQVAPSTSNFAASTVQPLSLNKAMFSFSSSSTSPLPSPTQRQQLSPRLANFSNGSPFPSSDDSYFESANDDDESYDESSSSCEEIGDGEVYRSPPMPTSKLSFLIDESERSFKKQKTTKSSSKKAATLQSTQQQQHQQQQQHIQQAIVIQPLSPTANYSSSSEYSDPPSSPLSSDSSLGKRKDADWLELPKNRVELVPDLSNPMILASKMDRVASESAGSVPNSELSIDNTERLIIEGQIQLPPLLRPRQYHACKIPKEERPSKRRKNHTTLFCRHCGTNDTPEWRRGPDGRKSLCNACGLHYSKTVKRENMTPQAQTKRFDITNLLNPCDV</sequence>
<evidence type="ECO:0000256" key="4">
    <source>
        <dbReference type="PROSITE-ProRule" id="PRU00094"/>
    </source>
</evidence>
<evidence type="ECO:0000256" key="1">
    <source>
        <dbReference type="ARBA" id="ARBA00022723"/>
    </source>
</evidence>
<dbReference type="OMA" id="RQYHACK"/>
<reference evidence="7 8" key="1">
    <citation type="journal article" date="2011" name="Genome Res.">
        <title>Phylogeny-wide analysis of social amoeba genomes highlights ancient origins for complex intercellular communication.</title>
        <authorList>
            <person name="Heidel A.J."/>
            <person name="Lawal H.M."/>
            <person name="Felder M."/>
            <person name="Schilde C."/>
            <person name="Helps N.R."/>
            <person name="Tunggal B."/>
            <person name="Rivero F."/>
            <person name="John U."/>
            <person name="Schleicher M."/>
            <person name="Eichinger L."/>
            <person name="Platzer M."/>
            <person name="Noegel A.A."/>
            <person name="Schaap P."/>
            <person name="Gloeckner G."/>
        </authorList>
    </citation>
    <scope>NUCLEOTIDE SEQUENCE [LARGE SCALE GENOMIC DNA]</scope>
    <source>
        <strain evidence="8">ATCC 26659 / Pp 5 / PN500</strain>
    </source>
</reference>
<dbReference type="GO" id="GO:0006355">
    <property type="term" value="P:regulation of DNA-templated transcription"/>
    <property type="evidence" value="ECO:0007669"/>
    <property type="project" value="InterPro"/>
</dbReference>
<evidence type="ECO:0000256" key="3">
    <source>
        <dbReference type="ARBA" id="ARBA00022833"/>
    </source>
</evidence>
<evidence type="ECO:0000313" key="8">
    <source>
        <dbReference type="Proteomes" id="UP000001396"/>
    </source>
</evidence>
<gene>
    <name evidence="7" type="primary">gtaI</name>
    <name evidence="7" type="ORF">PPL_10945</name>
</gene>
<dbReference type="InterPro" id="IPR036651">
    <property type="entry name" value="Gln_synt_N_sf"/>
</dbReference>
<evidence type="ECO:0000313" key="7">
    <source>
        <dbReference type="EMBL" id="EFA75635.1"/>
    </source>
</evidence>
<dbReference type="InterPro" id="IPR013088">
    <property type="entry name" value="Znf_NHR/GATA"/>
</dbReference>
<dbReference type="SUPFAM" id="SSF54368">
    <property type="entry name" value="Glutamine synthetase, N-terminal domain"/>
    <property type="match status" value="1"/>
</dbReference>
<dbReference type="SMART" id="SM00401">
    <property type="entry name" value="ZnF_GATA"/>
    <property type="match status" value="1"/>
</dbReference>
<dbReference type="PANTHER" id="PTHR45658:SF122">
    <property type="entry name" value="GATA ZINC FINGER DOMAIN-CONTAINING PROTEIN 6"/>
    <property type="match status" value="1"/>
</dbReference>
<protein>
    <submittedName>
        <fullName evidence="7">Putative GATA-binding transcription factor</fullName>
    </submittedName>
</protein>
<dbReference type="CDD" id="cd00202">
    <property type="entry name" value="ZnF_GATA"/>
    <property type="match status" value="1"/>
</dbReference>
<dbReference type="SUPFAM" id="SSF57716">
    <property type="entry name" value="Glucocorticoid receptor-like (DNA-binding domain)"/>
    <property type="match status" value="1"/>
</dbReference>
<keyword evidence="8" id="KW-1185">Reference proteome</keyword>
<keyword evidence="2 4" id="KW-0863">Zinc-finger</keyword>
<dbReference type="GO" id="GO:0043565">
    <property type="term" value="F:sequence-specific DNA binding"/>
    <property type="evidence" value="ECO:0007669"/>
    <property type="project" value="InterPro"/>
</dbReference>
<feature type="domain" description="GATA-type" evidence="6">
    <location>
        <begin position="382"/>
        <end position="417"/>
    </location>
</feature>
<comment type="caution">
    <text evidence="7">The sequence shown here is derived from an EMBL/GenBank/DDBJ whole genome shotgun (WGS) entry which is preliminary data.</text>
</comment>
<dbReference type="InterPro" id="IPR000679">
    <property type="entry name" value="Znf_GATA"/>
</dbReference>
<organism evidence="7 8">
    <name type="scientific">Heterostelium pallidum (strain ATCC 26659 / Pp 5 / PN500)</name>
    <name type="common">Cellular slime mold</name>
    <name type="synonym">Polysphondylium pallidum</name>
    <dbReference type="NCBI Taxonomy" id="670386"/>
    <lineage>
        <taxon>Eukaryota</taxon>
        <taxon>Amoebozoa</taxon>
        <taxon>Evosea</taxon>
        <taxon>Eumycetozoa</taxon>
        <taxon>Dictyostelia</taxon>
        <taxon>Acytosteliales</taxon>
        <taxon>Acytosteliaceae</taxon>
        <taxon>Heterostelium</taxon>
    </lineage>
</organism>
<dbReference type="FunCoup" id="D3BSH7">
    <property type="interactions" value="805"/>
</dbReference>
<dbReference type="RefSeq" id="XP_020427769.1">
    <property type="nucleotide sequence ID" value="XM_020581706.1"/>
</dbReference>
<name>D3BSH7_HETP5</name>
<dbReference type="InterPro" id="IPR051140">
    <property type="entry name" value="GATA_TF"/>
</dbReference>
<dbReference type="Gene3D" id="3.30.50.10">
    <property type="entry name" value="Erythroid Transcription Factor GATA-1, subunit A"/>
    <property type="match status" value="1"/>
</dbReference>
<feature type="compositionally biased region" description="Low complexity" evidence="5">
    <location>
        <begin position="272"/>
        <end position="291"/>
    </location>
</feature>
<keyword evidence="3" id="KW-0862">Zinc</keyword>
<dbReference type="GO" id="GO:0008270">
    <property type="term" value="F:zinc ion binding"/>
    <property type="evidence" value="ECO:0007669"/>
    <property type="project" value="UniProtKB-KW"/>
</dbReference>
<dbReference type="AlphaFoldDB" id="D3BSH7"/>
<proteinExistence type="predicted"/>
<accession>D3BSH7</accession>
<dbReference type="EMBL" id="ADBJ01000053">
    <property type="protein sequence ID" value="EFA75635.1"/>
    <property type="molecule type" value="Genomic_DNA"/>
</dbReference>
<evidence type="ECO:0000256" key="5">
    <source>
        <dbReference type="SAM" id="MobiDB-lite"/>
    </source>
</evidence>
<feature type="region of interest" description="Disordered" evidence="5">
    <location>
        <begin position="161"/>
        <end position="257"/>
    </location>
</feature>
<keyword evidence="1" id="KW-0479">Metal-binding</keyword>
<dbReference type="PROSITE" id="PS50114">
    <property type="entry name" value="GATA_ZN_FINGER_2"/>
    <property type="match status" value="1"/>
</dbReference>
<evidence type="ECO:0000259" key="6">
    <source>
        <dbReference type="PROSITE" id="PS50114"/>
    </source>
</evidence>
<dbReference type="PANTHER" id="PTHR45658">
    <property type="entry name" value="GATA TRANSCRIPTION FACTOR"/>
    <property type="match status" value="1"/>
</dbReference>
<dbReference type="PROSITE" id="PS00344">
    <property type="entry name" value="GATA_ZN_FINGER_1"/>
    <property type="match status" value="1"/>
</dbReference>
<feature type="compositionally biased region" description="Low complexity" evidence="5">
    <location>
        <begin position="232"/>
        <end position="257"/>
    </location>
</feature>
<feature type="compositionally biased region" description="Polar residues" evidence="5">
    <location>
        <begin position="164"/>
        <end position="176"/>
    </location>
</feature>
<dbReference type="Pfam" id="PF00320">
    <property type="entry name" value="GATA"/>
    <property type="match status" value="1"/>
</dbReference>